<keyword evidence="2" id="KW-1185">Reference proteome</keyword>
<gene>
    <name evidence="1" type="ORF">K3G42_005291</name>
</gene>
<reference evidence="1" key="1">
    <citation type="submission" date="2021-08" db="EMBL/GenBank/DDBJ databases">
        <title>The first chromosome-level gecko genome reveals the dynamic sex chromosomes of Neotropical dwarf geckos (Sphaerodactylidae: Sphaerodactylus).</title>
        <authorList>
            <person name="Pinto B.J."/>
            <person name="Keating S.E."/>
            <person name="Gamble T."/>
        </authorList>
    </citation>
    <scope>NUCLEOTIDE SEQUENCE</scope>
    <source>
        <strain evidence="1">TG3544</strain>
    </source>
</reference>
<organism evidence="1 2">
    <name type="scientific">Sphaerodactylus townsendi</name>
    <dbReference type="NCBI Taxonomy" id="933632"/>
    <lineage>
        <taxon>Eukaryota</taxon>
        <taxon>Metazoa</taxon>
        <taxon>Chordata</taxon>
        <taxon>Craniata</taxon>
        <taxon>Vertebrata</taxon>
        <taxon>Euteleostomi</taxon>
        <taxon>Lepidosauria</taxon>
        <taxon>Squamata</taxon>
        <taxon>Bifurcata</taxon>
        <taxon>Gekkota</taxon>
        <taxon>Sphaerodactylidae</taxon>
        <taxon>Sphaerodactylus</taxon>
    </lineage>
</organism>
<accession>A0ACB8EV27</accession>
<name>A0ACB8EV27_9SAUR</name>
<proteinExistence type="predicted"/>
<evidence type="ECO:0000313" key="1">
    <source>
        <dbReference type="EMBL" id="KAH7996378.1"/>
    </source>
</evidence>
<sequence>MLDSCPIINRHQTWKEKPHDSLGKQASCFSPGPVRRNIFHPFGLPAAGREEWGGGGDEKETGLQQTHQSQTFQMLELFRGQTSLLQNKHQKMSSAIASGTKAGGGSK</sequence>
<comment type="caution">
    <text evidence="1">The sequence shown here is derived from an EMBL/GenBank/DDBJ whole genome shotgun (WGS) entry which is preliminary data.</text>
</comment>
<dbReference type="Proteomes" id="UP000827872">
    <property type="component" value="Linkage Group LG15"/>
</dbReference>
<evidence type="ECO:0000313" key="2">
    <source>
        <dbReference type="Proteomes" id="UP000827872"/>
    </source>
</evidence>
<protein>
    <submittedName>
        <fullName evidence="1">Uncharacterized protein</fullName>
    </submittedName>
</protein>
<dbReference type="EMBL" id="CM037628">
    <property type="protein sequence ID" value="KAH7996378.1"/>
    <property type="molecule type" value="Genomic_DNA"/>
</dbReference>